<evidence type="ECO:0000313" key="1">
    <source>
        <dbReference type="EMBL" id="GCB81130.1"/>
    </source>
</evidence>
<dbReference type="STRING" id="75743.A0A401Q6Y4"/>
<dbReference type="InterPro" id="IPR036691">
    <property type="entry name" value="Endo/exonu/phosph_ase_sf"/>
</dbReference>
<protein>
    <submittedName>
        <fullName evidence="1">Uncharacterized protein</fullName>
    </submittedName>
</protein>
<accession>A0A401Q6Y4</accession>
<dbReference type="Gene3D" id="3.60.10.10">
    <property type="entry name" value="Endonuclease/exonuclease/phosphatase"/>
    <property type="match status" value="1"/>
</dbReference>
<reference evidence="1 2" key="1">
    <citation type="journal article" date="2018" name="Nat. Ecol. Evol.">
        <title>Shark genomes provide insights into elasmobranch evolution and the origin of vertebrates.</title>
        <authorList>
            <person name="Hara Y"/>
            <person name="Yamaguchi K"/>
            <person name="Onimaru K"/>
            <person name="Kadota M"/>
            <person name="Koyanagi M"/>
            <person name="Keeley SD"/>
            <person name="Tatsumi K"/>
            <person name="Tanaka K"/>
            <person name="Motone F"/>
            <person name="Kageyama Y"/>
            <person name="Nozu R"/>
            <person name="Adachi N"/>
            <person name="Nishimura O"/>
            <person name="Nakagawa R"/>
            <person name="Tanegashima C"/>
            <person name="Kiyatake I"/>
            <person name="Matsumoto R"/>
            <person name="Murakumo K"/>
            <person name="Nishida K"/>
            <person name="Terakita A"/>
            <person name="Kuratani S"/>
            <person name="Sato K"/>
            <person name="Hyodo S Kuraku.S."/>
        </authorList>
    </citation>
    <scope>NUCLEOTIDE SEQUENCE [LARGE SCALE GENOMIC DNA]</scope>
</reference>
<feature type="non-terminal residue" evidence="1">
    <location>
        <position position="1"/>
    </location>
</feature>
<evidence type="ECO:0000313" key="2">
    <source>
        <dbReference type="Proteomes" id="UP000288216"/>
    </source>
</evidence>
<dbReference type="EMBL" id="BFAA01025212">
    <property type="protein sequence ID" value="GCB81130.1"/>
    <property type="molecule type" value="Genomic_DNA"/>
</dbReference>
<proteinExistence type="predicted"/>
<dbReference type="AlphaFoldDB" id="A0A401Q6Y4"/>
<name>A0A401Q6Y4_SCYTO</name>
<comment type="caution">
    <text evidence="1">The sequence shown here is derived from an EMBL/GenBank/DDBJ whole genome shotgun (WGS) entry which is preliminary data.</text>
</comment>
<organism evidence="1 2">
    <name type="scientific">Scyliorhinus torazame</name>
    <name type="common">Cloudy catshark</name>
    <name type="synonym">Catulus torazame</name>
    <dbReference type="NCBI Taxonomy" id="75743"/>
    <lineage>
        <taxon>Eukaryota</taxon>
        <taxon>Metazoa</taxon>
        <taxon>Chordata</taxon>
        <taxon>Craniata</taxon>
        <taxon>Vertebrata</taxon>
        <taxon>Chondrichthyes</taxon>
        <taxon>Elasmobranchii</taxon>
        <taxon>Galeomorphii</taxon>
        <taxon>Galeoidea</taxon>
        <taxon>Carcharhiniformes</taxon>
        <taxon>Scyliorhinidae</taxon>
        <taxon>Scyliorhinus</taxon>
    </lineage>
</organism>
<keyword evidence="2" id="KW-1185">Reference proteome</keyword>
<sequence>DLLDEPIAIVEGFNSYFSYSRGRNGYSGVATFCRDSAAPFSAEEGLSGILANQSGTPAWCTLGEFSDEELKALDGEGRAVITKHRIR</sequence>
<dbReference type="OrthoDB" id="391817at2759"/>
<dbReference type="Proteomes" id="UP000288216">
    <property type="component" value="Unassembled WGS sequence"/>
</dbReference>
<gene>
    <name evidence="1" type="ORF">scyTo_0022966</name>
</gene>